<reference evidence="9" key="3">
    <citation type="submission" date="2022-01" db="UniProtKB">
        <authorList>
            <consortium name="EnsemblPlants"/>
        </authorList>
    </citation>
    <scope>IDENTIFICATION</scope>
    <source>
        <strain evidence="9">subsp. vulgare</strain>
    </source>
</reference>
<evidence type="ECO:0000256" key="5">
    <source>
        <dbReference type="ARBA" id="ARBA00037300"/>
    </source>
</evidence>
<evidence type="ECO:0000256" key="7">
    <source>
        <dbReference type="SAM" id="MobiDB-lite"/>
    </source>
</evidence>
<comment type="function">
    <text evidence="5">Involved in rRNA-processing and ribosome biogenesis.</text>
</comment>
<protein>
    <recommendedName>
        <fullName evidence="8">UTP23 sensor motif region domain-containing protein</fullName>
    </recommendedName>
</protein>
<dbReference type="FunFam" id="3.40.50.1010:FF:000006">
    <property type="entry name" value="rRNA-processing protein UTP23 homolog"/>
    <property type="match status" value="1"/>
</dbReference>
<evidence type="ECO:0000256" key="1">
    <source>
        <dbReference type="ARBA" id="ARBA00004604"/>
    </source>
</evidence>
<proteinExistence type="inferred from homology"/>
<dbReference type="KEGG" id="hvg:123403785"/>
<evidence type="ECO:0000259" key="8">
    <source>
        <dbReference type="Pfam" id="PF24779"/>
    </source>
</evidence>
<dbReference type="Pfam" id="PF24779">
    <property type="entry name" value="UTP23_sensor"/>
    <property type="match status" value="1"/>
</dbReference>
<dbReference type="AlphaFoldDB" id="A0A8I6YH47"/>
<feature type="domain" description="UTP23 sensor motif region" evidence="8">
    <location>
        <begin position="192"/>
        <end position="210"/>
    </location>
</feature>
<dbReference type="GO" id="GO:0070181">
    <property type="term" value="F:small ribosomal subunit rRNA binding"/>
    <property type="evidence" value="ECO:0000318"/>
    <property type="project" value="GO_Central"/>
</dbReference>
<evidence type="ECO:0000256" key="2">
    <source>
        <dbReference type="ARBA" id="ARBA00022517"/>
    </source>
</evidence>
<feature type="compositionally biased region" description="Basic residues" evidence="7">
    <location>
        <begin position="230"/>
        <end position="240"/>
    </location>
</feature>
<dbReference type="OrthoDB" id="25675at2759"/>
<dbReference type="SMR" id="A0A8I6YH47"/>
<dbReference type="InterPro" id="IPR057776">
    <property type="entry name" value="UTP23_sensor"/>
</dbReference>
<dbReference type="InterPro" id="IPR029060">
    <property type="entry name" value="PIN-like_dom_sf"/>
</dbReference>
<gene>
    <name evidence="9" type="primary">LOC123403785</name>
</gene>
<evidence type="ECO:0000256" key="6">
    <source>
        <dbReference type="ARBA" id="ARBA00038503"/>
    </source>
</evidence>
<evidence type="ECO:0000313" key="9">
    <source>
        <dbReference type="EnsemblPlants" id="HORVU.MOREX.r3.6HG0632710.1"/>
    </source>
</evidence>
<evidence type="ECO:0000256" key="4">
    <source>
        <dbReference type="ARBA" id="ARBA00023242"/>
    </source>
</evidence>
<feature type="region of interest" description="Disordered" evidence="7">
    <location>
        <begin position="164"/>
        <end position="251"/>
    </location>
</feature>
<dbReference type="Gene3D" id="3.40.50.1010">
    <property type="entry name" value="5'-nuclease"/>
    <property type="match status" value="1"/>
</dbReference>
<name>A0A8I6YH47_HORVV</name>
<organism evidence="9 10">
    <name type="scientific">Hordeum vulgare subsp. vulgare</name>
    <name type="common">Domesticated barley</name>
    <dbReference type="NCBI Taxonomy" id="112509"/>
    <lineage>
        <taxon>Eukaryota</taxon>
        <taxon>Viridiplantae</taxon>
        <taxon>Streptophyta</taxon>
        <taxon>Embryophyta</taxon>
        <taxon>Tracheophyta</taxon>
        <taxon>Spermatophyta</taxon>
        <taxon>Magnoliopsida</taxon>
        <taxon>Liliopsida</taxon>
        <taxon>Poales</taxon>
        <taxon>Poaceae</taxon>
        <taxon>BOP clade</taxon>
        <taxon>Pooideae</taxon>
        <taxon>Triticodae</taxon>
        <taxon>Triticeae</taxon>
        <taxon>Hordeinae</taxon>
        <taxon>Hordeum</taxon>
    </lineage>
</organism>
<dbReference type="SUPFAM" id="SSF88723">
    <property type="entry name" value="PIN domain-like"/>
    <property type="match status" value="1"/>
</dbReference>
<reference evidence="9" key="2">
    <citation type="submission" date="2020-10" db="EMBL/GenBank/DDBJ databases">
        <authorList>
            <person name="Scholz U."/>
            <person name="Mascher M."/>
            <person name="Fiebig A."/>
        </authorList>
    </citation>
    <scope>NUCLEOTIDE SEQUENCE [LARGE SCALE GENOMIC DNA]</scope>
    <source>
        <strain evidence="9">cv. Morex</strain>
    </source>
</reference>
<dbReference type="EnsemblPlants" id="HORVU.MOREX.r3.6HG0632710.1">
    <property type="protein sequence ID" value="HORVU.MOREX.r3.6HG0632710.1"/>
    <property type="gene ID" value="HORVU.MOREX.r3.6HG0632710"/>
</dbReference>
<evidence type="ECO:0000256" key="3">
    <source>
        <dbReference type="ARBA" id="ARBA00022552"/>
    </source>
</evidence>
<dbReference type="Gramene" id="HORVU.MOREX.r2.6HG0525440.1">
    <property type="protein sequence ID" value="HORVU.MOREX.r2.6HG0525440.1"/>
    <property type="gene ID" value="HORVU.MOREX.r2.6HG0525440"/>
</dbReference>
<dbReference type="PANTHER" id="PTHR12416">
    <property type="entry name" value="RRNA-PROCESSING PROTEIN UTP23 HOMOLOG"/>
    <property type="match status" value="1"/>
</dbReference>
<reference evidence="10" key="1">
    <citation type="journal article" date="2012" name="Nature">
        <title>A physical, genetic and functional sequence assembly of the barley genome.</title>
        <authorList>
            <consortium name="The International Barley Genome Sequencing Consortium"/>
            <person name="Mayer K.F."/>
            <person name="Waugh R."/>
            <person name="Brown J.W."/>
            <person name="Schulman A."/>
            <person name="Langridge P."/>
            <person name="Platzer M."/>
            <person name="Fincher G.B."/>
            <person name="Muehlbauer G.J."/>
            <person name="Sato K."/>
            <person name="Close T.J."/>
            <person name="Wise R.P."/>
            <person name="Stein N."/>
        </authorList>
    </citation>
    <scope>NUCLEOTIDE SEQUENCE [LARGE SCALE GENOMIC DNA]</scope>
    <source>
        <strain evidence="10">cv. Morex</strain>
    </source>
</reference>
<dbReference type="GO" id="GO:0032040">
    <property type="term" value="C:small-subunit processome"/>
    <property type="evidence" value="ECO:0000318"/>
    <property type="project" value="GO_Central"/>
</dbReference>
<keyword evidence="4" id="KW-0539">Nucleus</keyword>
<evidence type="ECO:0000313" key="10">
    <source>
        <dbReference type="Proteomes" id="UP000011116"/>
    </source>
</evidence>
<dbReference type="GO" id="GO:0005730">
    <property type="term" value="C:nucleolus"/>
    <property type="evidence" value="ECO:0000318"/>
    <property type="project" value="GO_Central"/>
</dbReference>
<dbReference type="Pfam" id="PF04900">
    <property type="entry name" value="Fcf1"/>
    <property type="match status" value="1"/>
</dbReference>
<dbReference type="Proteomes" id="UP000011116">
    <property type="component" value="Chromosome 6H"/>
</dbReference>
<keyword evidence="2" id="KW-0690">Ribosome biogenesis</keyword>
<keyword evidence="3" id="KW-0698">rRNA processing</keyword>
<dbReference type="GO" id="GO:0006364">
    <property type="term" value="P:rRNA processing"/>
    <property type="evidence" value="ECO:0007669"/>
    <property type="project" value="UniProtKB-KW"/>
</dbReference>
<dbReference type="Gramene" id="HORVU.MOREX.r3.6HG0632710.1">
    <property type="protein sequence ID" value="HORVU.MOREX.r3.6HG0632710.1"/>
    <property type="gene ID" value="HORVU.MOREX.r3.6HG0632710"/>
</dbReference>
<dbReference type="CDD" id="cd08553">
    <property type="entry name" value="PIN_Fcf1-like"/>
    <property type="match status" value="1"/>
</dbReference>
<accession>A0A8I6YH47</accession>
<keyword evidence="10" id="KW-1185">Reference proteome</keyword>
<comment type="similarity">
    <text evidence="6">Belongs to the UTP23/FCF1 family. UTP23 subfamily.</text>
</comment>
<dbReference type="InterPro" id="IPR006984">
    <property type="entry name" value="Fcf1/UTP23"/>
</dbReference>
<comment type="subcellular location">
    <subcellularLocation>
        <location evidence="1">Nucleus</location>
        <location evidence="1">Nucleolus</location>
    </subcellularLocation>
</comment>
<sequence length="251" mass="28183">MRVKRRSRHRKVVKFYSTCFGFREPHKVLVHGLLPADDALRELLSATRPPPLFTSKCVQAQLRRLGKSHSQAFDAAQLLATDSCEHEKVVSAVDCILSLVGDKNPQHYFVATQDSGLRAKLREVPCVPVIYGVKNSLVIEQPSVQQRKFAQLDEEKRIHMEKSEFKKRLKASSEGKTSVDGNIPGVVAEKSKFKRNRAKGPNPLSRKKKKPKPQPSAAQNQGLRADGEAKRKRVRKRKRSGKDSIQAETAS</sequence>
<dbReference type="GeneID" id="123403785"/>
<dbReference type="RefSeq" id="XP_044953632.1">
    <property type="nucleotide sequence ID" value="XM_045097697.1"/>
</dbReference>